<proteinExistence type="predicted"/>
<organism evidence="1 2">
    <name type="scientific">Extremus antarcticus</name>
    <dbReference type="NCBI Taxonomy" id="702011"/>
    <lineage>
        <taxon>Eukaryota</taxon>
        <taxon>Fungi</taxon>
        <taxon>Dikarya</taxon>
        <taxon>Ascomycota</taxon>
        <taxon>Pezizomycotina</taxon>
        <taxon>Dothideomycetes</taxon>
        <taxon>Dothideomycetidae</taxon>
        <taxon>Mycosphaerellales</taxon>
        <taxon>Extremaceae</taxon>
        <taxon>Extremus</taxon>
    </lineage>
</organism>
<evidence type="ECO:0000313" key="2">
    <source>
        <dbReference type="Proteomes" id="UP001271007"/>
    </source>
</evidence>
<evidence type="ECO:0008006" key="3">
    <source>
        <dbReference type="Google" id="ProtNLM"/>
    </source>
</evidence>
<dbReference type="Proteomes" id="UP001271007">
    <property type="component" value="Unassembled WGS sequence"/>
</dbReference>
<protein>
    <recommendedName>
        <fullName evidence="3">NAD(P)-binding domain-containing protein</fullName>
    </recommendedName>
</protein>
<accession>A0AAJ0DFM2</accession>
<dbReference type="AlphaFoldDB" id="A0AAJ0DFM2"/>
<dbReference type="Gene3D" id="3.40.50.720">
    <property type="entry name" value="NAD(P)-binding Rossmann-like Domain"/>
    <property type="match status" value="1"/>
</dbReference>
<comment type="caution">
    <text evidence="1">The sequence shown here is derived from an EMBL/GenBank/DDBJ whole genome shotgun (WGS) entry which is preliminary data.</text>
</comment>
<dbReference type="SUPFAM" id="SSF51735">
    <property type="entry name" value="NAD(P)-binding Rossmann-fold domains"/>
    <property type="match status" value="1"/>
</dbReference>
<name>A0AAJ0DFM2_9PEZI</name>
<dbReference type="PANTHER" id="PTHR32487">
    <property type="entry name" value="3-OXO-DELTA(4,5)-STEROID 5-BETA-REDUCTASE"/>
    <property type="match status" value="1"/>
</dbReference>
<dbReference type="InterPro" id="IPR036291">
    <property type="entry name" value="NAD(P)-bd_dom_sf"/>
</dbReference>
<sequence length="137" mass="14773">MAISNSQTVYSNGICHGLPLLGDDPHDLSAIVVGASGMSGQSMIDCLVGAPKRWSRIFALSRRPPQADETITTLKHVPTDLLKEPGGIAESLTSHEVQADVVFFFGYVQLSAEERKYSAASKDSAQKLADINGDWLR</sequence>
<keyword evidence="2" id="KW-1185">Reference proteome</keyword>
<dbReference type="PANTHER" id="PTHR32487:SF29">
    <property type="entry name" value="NAD-DEPENDENT EPIMERASE_DEHYDRATASE DOMAIN-CONTAINING PROTEIN"/>
    <property type="match status" value="1"/>
</dbReference>
<reference evidence="1" key="1">
    <citation type="submission" date="2023-04" db="EMBL/GenBank/DDBJ databases">
        <title>Black Yeasts Isolated from many extreme environments.</title>
        <authorList>
            <person name="Coleine C."/>
            <person name="Stajich J.E."/>
            <person name="Selbmann L."/>
        </authorList>
    </citation>
    <scope>NUCLEOTIDE SEQUENCE</scope>
    <source>
        <strain evidence="1">CCFEE 5312</strain>
    </source>
</reference>
<evidence type="ECO:0000313" key="1">
    <source>
        <dbReference type="EMBL" id="KAK3053000.1"/>
    </source>
</evidence>
<dbReference type="EMBL" id="JAWDJX010000018">
    <property type="protein sequence ID" value="KAK3053000.1"/>
    <property type="molecule type" value="Genomic_DNA"/>
</dbReference>
<gene>
    <name evidence="1" type="ORF">LTR09_006064</name>
</gene>